<name>A0A8J3V5K2_9ACTN</name>
<comment type="caution">
    <text evidence="1">The sequence shown here is derived from an EMBL/GenBank/DDBJ whole genome shotgun (WGS) entry which is preliminary data.</text>
</comment>
<dbReference type="Proteomes" id="UP000605992">
    <property type="component" value="Unassembled WGS sequence"/>
</dbReference>
<organism evidence="1 2">
    <name type="scientific">Planotetraspora thailandica</name>
    <dbReference type="NCBI Taxonomy" id="487172"/>
    <lineage>
        <taxon>Bacteria</taxon>
        <taxon>Bacillati</taxon>
        <taxon>Actinomycetota</taxon>
        <taxon>Actinomycetes</taxon>
        <taxon>Streptosporangiales</taxon>
        <taxon>Streptosporangiaceae</taxon>
        <taxon>Planotetraspora</taxon>
    </lineage>
</organism>
<sequence>MQRREVLIGPHRREQVVVHDGGSLYGPAAVDEAVPGEPHILPGTRAGGTEEPSQRVFGLGGVGAALTALGAQNPPVSDEVELEA</sequence>
<dbReference type="EMBL" id="BOOR01000036">
    <property type="protein sequence ID" value="GII56470.1"/>
    <property type="molecule type" value="Genomic_DNA"/>
</dbReference>
<gene>
    <name evidence="1" type="ORF">Pth03_48590</name>
</gene>
<protein>
    <submittedName>
        <fullName evidence="1">Uncharacterized protein</fullName>
    </submittedName>
</protein>
<evidence type="ECO:0000313" key="2">
    <source>
        <dbReference type="Proteomes" id="UP000605992"/>
    </source>
</evidence>
<accession>A0A8J3V5K2</accession>
<evidence type="ECO:0000313" key="1">
    <source>
        <dbReference type="EMBL" id="GII56470.1"/>
    </source>
</evidence>
<keyword evidence="2" id="KW-1185">Reference proteome</keyword>
<dbReference type="AlphaFoldDB" id="A0A8J3V5K2"/>
<reference evidence="1" key="1">
    <citation type="submission" date="2021-01" db="EMBL/GenBank/DDBJ databases">
        <title>Whole genome shotgun sequence of Planotetraspora thailandica NBRC 104271.</title>
        <authorList>
            <person name="Komaki H."/>
            <person name="Tamura T."/>
        </authorList>
    </citation>
    <scope>NUCLEOTIDE SEQUENCE</scope>
    <source>
        <strain evidence="1">NBRC 104271</strain>
    </source>
</reference>
<proteinExistence type="predicted"/>